<evidence type="ECO:0000313" key="2">
    <source>
        <dbReference type="Proteomes" id="UP000814243"/>
    </source>
</evidence>
<sequence length="918" mass="104513">MFPTADTEDISQVTSLTTKLGATSDAQNSTENTQVATQPSNRDITLKMLIKEMIFCLALALTTYGALHNSPTKISKHPQATRFFRSDSIVQDWYRGQLTNVLVSVNRVDVSFVMYYAPWDAESQYVRGEFEKAALILHDRVQFAAINCWNPGSECRLHNNKISSWPILMAYTSISTGILYYGPRDAHSMVNFLELMIKPLQRVSSSEDLVNLLSRCDFSCEICVSFPVVGFIGYTPLTETSKYYKVWHTVALKAREADVIGEICFAAVTSEELAAELGVESVPNARLMLWNDTKEYISRDGDLEAWNHSTLMHWVLDNFSQPVARIVPQWKKSFNFERYVNGNPILILFTPLNPLYEQLPSYSLLREVAMEYYNCKNKDSSHWTSELMKLQQVQRLLYQQKNYTKFCNEFNFKKPVRKQNRLVKKGVESHNNKYPWYNSTNKHQKNGIFDFLLKRGFTTSKAIESVEEGSQWLSSLDWLQDCGMKALPAERSFYDHYEQCQTFEETFGLGPDEIPETEELETTMLPFEDDPLSSENLLEDSVNHFCKVLRFAHEWGPPIYPTGALNIDERRTNITHIDGMSCAHNFSLHMIAIDSVRNHHFAESLGIDITNKKDMTAVVILDSKHESQYLLSEEYNAKSIREFISNFTNKSLKRSLRSHVYDTMHTHYFGSDGTSEQMGISENAVYIEDLTSRTFRRMMSLVAVCGGACSARVSRALVGARRLLAGCGLRLRLARLDALRHDLPWHYTDILIIDSQIFPKNGLLSMFVCIRRGEADSESYPGEARITSAGAVALALRSLAAPEHLRVRLALCAAVLSYNEKKTCLKDIKEHVTSVINKNLRHWRQIEDVELKEALFKRLQHLHTLALDLSLFHVTDLSANSVKQVSLSNTLSVLSKNWDINNSALSKNANIAPLSKTS</sequence>
<dbReference type="AlphaFoldDB" id="A0A922MBG4"/>
<dbReference type="Gene3D" id="3.40.30.10">
    <property type="entry name" value="Glutaredoxin"/>
    <property type="match status" value="2"/>
</dbReference>
<organism evidence="1 2">
    <name type="scientific">Spodoptera exigua</name>
    <name type="common">Beet armyworm</name>
    <name type="synonym">Noctua fulgens</name>
    <dbReference type="NCBI Taxonomy" id="7107"/>
    <lineage>
        <taxon>Eukaryota</taxon>
        <taxon>Metazoa</taxon>
        <taxon>Ecdysozoa</taxon>
        <taxon>Arthropoda</taxon>
        <taxon>Hexapoda</taxon>
        <taxon>Insecta</taxon>
        <taxon>Pterygota</taxon>
        <taxon>Neoptera</taxon>
        <taxon>Endopterygota</taxon>
        <taxon>Lepidoptera</taxon>
        <taxon>Glossata</taxon>
        <taxon>Ditrysia</taxon>
        <taxon>Noctuoidea</taxon>
        <taxon>Noctuidae</taxon>
        <taxon>Amphipyrinae</taxon>
        <taxon>Spodoptera</taxon>
    </lineage>
</organism>
<dbReference type="Proteomes" id="UP000814243">
    <property type="component" value="Unassembled WGS sequence"/>
</dbReference>
<proteinExistence type="predicted"/>
<evidence type="ECO:0000313" key="1">
    <source>
        <dbReference type="EMBL" id="KAH9633367.1"/>
    </source>
</evidence>
<dbReference type="EMBL" id="JACEFF010000655">
    <property type="protein sequence ID" value="KAH9633367.1"/>
    <property type="molecule type" value="Genomic_DNA"/>
</dbReference>
<evidence type="ECO:0008006" key="3">
    <source>
        <dbReference type="Google" id="ProtNLM"/>
    </source>
</evidence>
<dbReference type="InterPro" id="IPR052792">
    <property type="entry name" value="Thioredoxin_dom-contain_11"/>
</dbReference>
<dbReference type="SUPFAM" id="SSF52833">
    <property type="entry name" value="Thioredoxin-like"/>
    <property type="match status" value="1"/>
</dbReference>
<dbReference type="InterPro" id="IPR036249">
    <property type="entry name" value="Thioredoxin-like_sf"/>
</dbReference>
<gene>
    <name evidence="1" type="ORF">HF086_004081</name>
</gene>
<dbReference type="PANTHER" id="PTHR46497">
    <property type="entry name" value="THIOREDOXIN DOMAIN-CONTAINING PROTEIN 11"/>
    <property type="match status" value="1"/>
</dbReference>
<accession>A0A922MBG4</accession>
<name>A0A922MBG4_SPOEX</name>
<dbReference type="PANTHER" id="PTHR46497:SF1">
    <property type="entry name" value="THIOREDOXIN DOMAIN-CONTAINING PROTEIN 11"/>
    <property type="match status" value="1"/>
</dbReference>
<protein>
    <recommendedName>
        <fullName evidence="3">Thioredoxin domain-containing protein 11</fullName>
    </recommendedName>
</protein>
<comment type="caution">
    <text evidence="1">The sequence shown here is derived from an EMBL/GenBank/DDBJ whole genome shotgun (WGS) entry which is preliminary data.</text>
</comment>
<reference evidence="1" key="1">
    <citation type="journal article" date="2021" name="G3 (Bethesda)">
        <title>Genome and transcriptome analysis of the beet armyworm Spodoptera exigua reveals targets for pest control. .</title>
        <authorList>
            <person name="Simon S."/>
            <person name="Breeschoten T."/>
            <person name="Jansen H.J."/>
            <person name="Dirks R.P."/>
            <person name="Schranz M.E."/>
            <person name="Ros V.I.D."/>
        </authorList>
    </citation>
    <scope>NUCLEOTIDE SEQUENCE</scope>
    <source>
        <strain evidence="1">TB_SE_WUR_2020</strain>
    </source>
</reference>